<feature type="compositionally biased region" description="Polar residues" evidence="1">
    <location>
        <begin position="103"/>
        <end position="115"/>
    </location>
</feature>
<dbReference type="PROSITE" id="PS51257">
    <property type="entry name" value="PROKAR_LIPOPROTEIN"/>
    <property type="match status" value="1"/>
</dbReference>
<reference evidence="3 4" key="1">
    <citation type="submission" date="2017-12" db="EMBL/GenBank/DDBJ databases">
        <title>Characterization of six clinical isolates of Enterochimera gen. nov., a novel genus of the Yersiniaciae family and the three species Enterochimera arupensis sp. nov., Enterochimera coloradensis sp. nov, and Enterochimera californica sp. nov.</title>
        <authorList>
            <person name="Rossi A."/>
            <person name="Fisher M."/>
        </authorList>
    </citation>
    <scope>NUCLEOTIDE SEQUENCE [LARGE SCALE GENOMIC DNA]</scope>
    <source>
        <strain evidence="4">2016-Iso4</strain>
    </source>
</reference>
<name>A0A2N5E3G4_9GAMM</name>
<dbReference type="NCBIfam" id="NF008628">
    <property type="entry name" value="PRK11616.1"/>
    <property type="match status" value="1"/>
</dbReference>
<keyword evidence="3" id="KW-0449">Lipoprotein</keyword>
<dbReference type="EMBL" id="PJZH01000009">
    <property type="protein sequence ID" value="PLR35243.1"/>
    <property type="molecule type" value="Genomic_DNA"/>
</dbReference>
<sequence>MTMIRTTLLPIATGCAFMATAGCSSVMSHTGADQGYYPGTRANVAMMKSDDTSWALTPLLAVDLPFSAVADTLMLPYDYYRAGRDKAPDSPRERIRQSEARTLATSGATQVAANP</sequence>
<organism evidence="3 4">
    <name type="scientific">Chimaeribacter coloradensis</name>
    <dbReference type="NCBI Taxonomy" id="2060068"/>
    <lineage>
        <taxon>Bacteria</taxon>
        <taxon>Pseudomonadati</taxon>
        <taxon>Pseudomonadota</taxon>
        <taxon>Gammaproteobacteria</taxon>
        <taxon>Enterobacterales</taxon>
        <taxon>Yersiniaceae</taxon>
        <taxon>Chimaeribacter</taxon>
    </lineage>
</organism>
<dbReference type="AlphaFoldDB" id="A0A2N5E3G4"/>
<dbReference type="InterPro" id="IPR010780">
    <property type="entry name" value="DUF1375"/>
</dbReference>
<gene>
    <name evidence="3" type="ORF">CYR32_11030</name>
</gene>
<keyword evidence="2" id="KW-0732">Signal</keyword>
<comment type="caution">
    <text evidence="3">The sequence shown here is derived from an EMBL/GenBank/DDBJ whole genome shotgun (WGS) entry which is preliminary data.</text>
</comment>
<evidence type="ECO:0000256" key="1">
    <source>
        <dbReference type="SAM" id="MobiDB-lite"/>
    </source>
</evidence>
<keyword evidence="4" id="KW-1185">Reference proteome</keyword>
<dbReference type="Pfam" id="PF07119">
    <property type="entry name" value="DUF1375"/>
    <property type="match status" value="1"/>
</dbReference>
<accession>A0A2N5E3G4</accession>
<evidence type="ECO:0000256" key="2">
    <source>
        <dbReference type="SAM" id="SignalP"/>
    </source>
</evidence>
<feature type="chain" id="PRO_5014665775" evidence="2">
    <location>
        <begin position="22"/>
        <end position="115"/>
    </location>
</feature>
<protein>
    <submittedName>
        <fullName evidence="3">YceK/YidQ family lipoprotein</fullName>
    </submittedName>
</protein>
<evidence type="ECO:0000313" key="4">
    <source>
        <dbReference type="Proteomes" id="UP000234503"/>
    </source>
</evidence>
<feature type="region of interest" description="Disordered" evidence="1">
    <location>
        <begin position="83"/>
        <end position="115"/>
    </location>
</feature>
<dbReference type="OrthoDB" id="6504878at2"/>
<proteinExistence type="predicted"/>
<feature type="compositionally biased region" description="Basic and acidic residues" evidence="1">
    <location>
        <begin position="83"/>
        <end position="99"/>
    </location>
</feature>
<evidence type="ECO:0000313" key="3">
    <source>
        <dbReference type="EMBL" id="PLR35243.1"/>
    </source>
</evidence>
<feature type="signal peptide" evidence="2">
    <location>
        <begin position="1"/>
        <end position="21"/>
    </location>
</feature>
<dbReference type="Proteomes" id="UP000234503">
    <property type="component" value="Unassembled WGS sequence"/>
</dbReference>